<feature type="binding site" evidence="2">
    <location>
        <position position="57"/>
    </location>
    <ligand>
        <name>substrate</name>
    </ligand>
</feature>
<name>A0A1N6MQ16_9GAMM</name>
<keyword evidence="4" id="KW-0378">Hydrolase</keyword>
<dbReference type="AlphaFoldDB" id="A0A1N6MQ16"/>
<dbReference type="EMBL" id="FTLG01000001">
    <property type="protein sequence ID" value="SIP70943.1"/>
    <property type="molecule type" value="Genomic_DNA"/>
</dbReference>
<proteinExistence type="predicted"/>
<evidence type="ECO:0000313" key="5">
    <source>
        <dbReference type="Proteomes" id="UP000196435"/>
    </source>
</evidence>
<feature type="binding site" evidence="2">
    <location>
        <begin position="7"/>
        <end position="14"/>
    </location>
    <ligand>
        <name>substrate</name>
    </ligand>
</feature>
<reference evidence="4" key="2">
    <citation type="submission" date="2016-12" db="EMBL/GenBank/DDBJ databases">
        <authorList>
            <person name="Song W.-J."/>
            <person name="Kurnit D.M."/>
        </authorList>
    </citation>
    <scope>NUCLEOTIDE SEQUENCE [LARGE SCALE GENOMIC DNA]</scope>
    <source>
        <strain evidence="4">HGB1681</strain>
    </source>
</reference>
<sequence length="205" mass="23079">MRIIAIRHAETQWNIERTLQGRLDSPVTEKGFRQINSLLTAIKDFPISKIVSSPSGRAITTGQVLAEYFRCQLEINENLYEQNFGVLEGLSFEQAEYHYPDVTSRVFAGDPTITIPEGESAIEVAQRAVSYIQNLAKNSSNDTVCLITHGRTLQSILWQIKGANLQEATTQYNHPNCSYSVIDAKNEQIRVVRWGIATHLLEIKS</sequence>
<evidence type="ECO:0000256" key="1">
    <source>
        <dbReference type="PIRSR" id="PIRSR613078-1"/>
    </source>
</evidence>
<protein>
    <submittedName>
        <fullName evidence="4">Alpha-ribazole phosphatase</fullName>
        <ecNumber evidence="4">3.1.3.73</ecNumber>
    </submittedName>
    <submittedName>
        <fullName evidence="3">Phosphoglycerate mutase</fullName>
    </submittedName>
</protein>
<dbReference type="InterPro" id="IPR029033">
    <property type="entry name" value="His_PPase_superfam"/>
</dbReference>
<dbReference type="InterPro" id="IPR050275">
    <property type="entry name" value="PGM_Phosphatase"/>
</dbReference>
<dbReference type="SMART" id="SM00855">
    <property type="entry name" value="PGAM"/>
    <property type="match status" value="1"/>
</dbReference>
<reference evidence="3 6" key="3">
    <citation type="journal article" date="2017" name="Nat. Microbiol.">
        <title>Natural product diversity associated with the nematode symbionts Photorhabdus and Xenorhabdus.</title>
        <authorList>
            <person name="Tobias N.J."/>
            <person name="Wolff H."/>
            <person name="Djahanschiri B."/>
            <person name="Grundmann F."/>
            <person name="Kronenwerth M."/>
            <person name="Shi Y.M."/>
            <person name="Simonyi S."/>
            <person name="Grun P."/>
            <person name="Shapiro-Ilan D."/>
            <person name="Pidot S.J."/>
            <person name="Stinear T.P."/>
            <person name="Ebersberger I."/>
            <person name="Bode H.B."/>
        </authorList>
    </citation>
    <scope>NUCLEOTIDE SEQUENCE [LARGE SCALE GENOMIC DNA]</scope>
    <source>
        <strain evidence="3 6">DSM 16336</strain>
    </source>
</reference>
<dbReference type="Proteomes" id="UP000224871">
    <property type="component" value="Unassembled WGS sequence"/>
</dbReference>
<dbReference type="Pfam" id="PF00300">
    <property type="entry name" value="His_Phos_1"/>
    <property type="match status" value="1"/>
</dbReference>
<feature type="active site" description="Tele-phosphohistidine intermediate" evidence="1">
    <location>
        <position position="8"/>
    </location>
</feature>
<organism evidence="4 5">
    <name type="scientific">Xenorhabdus innexi</name>
    <dbReference type="NCBI Taxonomy" id="290109"/>
    <lineage>
        <taxon>Bacteria</taxon>
        <taxon>Pseudomonadati</taxon>
        <taxon>Pseudomonadota</taxon>
        <taxon>Gammaproteobacteria</taxon>
        <taxon>Enterobacterales</taxon>
        <taxon>Morganellaceae</taxon>
        <taxon>Xenorhabdus</taxon>
    </lineage>
</organism>
<dbReference type="PANTHER" id="PTHR48100:SF1">
    <property type="entry name" value="HISTIDINE PHOSPHATASE FAMILY PROTEIN-RELATED"/>
    <property type="match status" value="1"/>
</dbReference>
<dbReference type="SUPFAM" id="SSF53254">
    <property type="entry name" value="Phosphoglycerate mutase-like"/>
    <property type="match status" value="1"/>
</dbReference>
<reference evidence="5" key="1">
    <citation type="submission" date="2016-12" db="EMBL/GenBank/DDBJ databases">
        <authorList>
            <person name="Gaudriault S."/>
        </authorList>
    </citation>
    <scope>NUCLEOTIDE SEQUENCE [LARGE SCALE GENOMIC DNA]</scope>
    <source>
        <strain evidence="5">HGB1681 (deposited as PTA-6826 in the American Type Culture Collection)</strain>
    </source>
</reference>
<keyword evidence="6" id="KW-1185">Reference proteome</keyword>
<evidence type="ECO:0000313" key="3">
    <source>
        <dbReference type="EMBL" id="PHM36430.1"/>
    </source>
</evidence>
<evidence type="ECO:0000256" key="2">
    <source>
        <dbReference type="PIRSR" id="PIRSR613078-2"/>
    </source>
</evidence>
<feature type="active site" description="Proton donor/acceptor" evidence="1">
    <location>
        <position position="81"/>
    </location>
</feature>
<dbReference type="InterPro" id="IPR013078">
    <property type="entry name" value="His_Pase_superF_clade-1"/>
</dbReference>
<dbReference type="GO" id="GO:0005737">
    <property type="term" value="C:cytoplasm"/>
    <property type="evidence" value="ECO:0007669"/>
    <property type="project" value="TreeGrafter"/>
</dbReference>
<dbReference type="Proteomes" id="UP000196435">
    <property type="component" value="Unassembled WGS sequence"/>
</dbReference>
<evidence type="ECO:0000313" key="6">
    <source>
        <dbReference type="Proteomes" id="UP000224871"/>
    </source>
</evidence>
<dbReference type="GO" id="GO:0043755">
    <property type="term" value="F:alpha-ribazole phosphatase activity"/>
    <property type="evidence" value="ECO:0007669"/>
    <property type="project" value="UniProtKB-EC"/>
</dbReference>
<accession>A0A1N6MQ16</accession>
<gene>
    <name evidence="3" type="ORF">Xinn_01569</name>
    <name evidence="4" type="ORF">XIS1_10010</name>
</gene>
<dbReference type="OrthoDB" id="9781415at2"/>
<dbReference type="EC" id="3.1.3.73" evidence="4"/>
<evidence type="ECO:0000313" key="4">
    <source>
        <dbReference type="EMBL" id="SIP70943.1"/>
    </source>
</evidence>
<dbReference type="EMBL" id="NIBU01000014">
    <property type="protein sequence ID" value="PHM36430.1"/>
    <property type="molecule type" value="Genomic_DNA"/>
</dbReference>
<dbReference type="RefSeq" id="WP_086952885.1">
    <property type="nucleotide sequence ID" value="NZ_CAWNQC010000046.1"/>
</dbReference>
<dbReference type="PANTHER" id="PTHR48100">
    <property type="entry name" value="BROAD-SPECIFICITY PHOSPHATASE YOR283W-RELATED"/>
    <property type="match status" value="1"/>
</dbReference>
<dbReference type="Gene3D" id="3.40.50.1240">
    <property type="entry name" value="Phosphoglycerate mutase-like"/>
    <property type="match status" value="1"/>
</dbReference>
<dbReference type="CDD" id="cd07067">
    <property type="entry name" value="HP_PGM_like"/>
    <property type="match status" value="1"/>
</dbReference>